<feature type="non-terminal residue" evidence="1">
    <location>
        <position position="1"/>
    </location>
</feature>
<dbReference type="EMBL" id="UINC01008297">
    <property type="protein sequence ID" value="SVA37376.1"/>
    <property type="molecule type" value="Genomic_DNA"/>
</dbReference>
<protein>
    <submittedName>
        <fullName evidence="1">Uncharacterized protein</fullName>
    </submittedName>
</protein>
<evidence type="ECO:0000313" key="1">
    <source>
        <dbReference type="EMBL" id="SVA37376.1"/>
    </source>
</evidence>
<gene>
    <name evidence="1" type="ORF">METZ01_LOCUS90230</name>
</gene>
<sequence length="62" mass="7003">VYVGLAGEGDNLGRGVTESNVSDRNWSTTIVTNALLHRLRPLLFEPRLWRFLEYKPATCSLV</sequence>
<dbReference type="AlphaFoldDB" id="A0A381VAG2"/>
<reference evidence="1" key="1">
    <citation type="submission" date="2018-05" db="EMBL/GenBank/DDBJ databases">
        <authorList>
            <person name="Lanie J.A."/>
            <person name="Ng W.-L."/>
            <person name="Kazmierczak K.M."/>
            <person name="Andrzejewski T.M."/>
            <person name="Davidsen T.M."/>
            <person name="Wayne K.J."/>
            <person name="Tettelin H."/>
            <person name="Glass J.I."/>
            <person name="Rusch D."/>
            <person name="Podicherti R."/>
            <person name="Tsui H.-C.T."/>
            <person name="Winkler M.E."/>
        </authorList>
    </citation>
    <scope>NUCLEOTIDE SEQUENCE</scope>
</reference>
<organism evidence="1">
    <name type="scientific">marine metagenome</name>
    <dbReference type="NCBI Taxonomy" id="408172"/>
    <lineage>
        <taxon>unclassified sequences</taxon>
        <taxon>metagenomes</taxon>
        <taxon>ecological metagenomes</taxon>
    </lineage>
</organism>
<name>A0A381VAG2_9ZZZZ</name>
<accession>A0A381VAG2</accession>
<proteinExistence type="predicted"/>